<dbReference type="Pfam" id="PF00155">
    <property type="entry name" value="Aminotran_1_2"/>
    <property type="match status" value="1"/>
</dbReference>
<dbReference type="Proteomes" id="UP000426857">
    <property type="component" value="Chromosome"/>
</dbReference>
<evidence type="ECO:0000313" key="9">
    <source>
        <dbReference type="Proteomes" id="UP000426857"/>
    </source>
</evidence>
<dbReference type="PANTHER" id="PTHR46383:SF2">
    <property type="entry name" value="AMINOTRANSFERASE"/>
    <property type="match status" value="1"/>
</dbReference>
<protein>
    <recommendedName>
        <fullName evidence="6">Aminotransferase</fullName>
        <ecNumber evidence="6">2.6.1.-</ecNumber>
    </recommendedName>
</protein>
<reference evidence="8 9" key="1">
    <citation type="submission" date="2019-11" db="EMBL/GenBank/DDBJ databases">
        <title>FDA dAtabase for Regulatory Grade micrObial Sequences (FDA-ARGOS): Supporting development and validation of Infectious Disease Dx tests.</title>
        <authorList>
            <person name="Kerrigan L."/>
            <person name="Long C."/>
            <person name="Tallon L."/>
            <person name="Sadzewicz L."/>
            <person name="Vavikolanu K."/>
            <person name="Mehta A."/>
            <person name="Aluvathingal J."/>
            <person name="Nadendla S."/>
            <person name="Yan Y."/>
            <person name="Sichtig H."/>
        </authorList>
    </citation>
    <scope>NUCLEOTIDE SEQUENCE [LARGE SCALE GENOMIC DNA]</scope>
    <source>
        <strain evidence="8 9">FDAARGOS_674</strain>
    </source>
</reference>
<gene>
    <name evidence="8" type="ORF">FOB82_03805</name>
</gene>
<evidence type="ECO:0000256" key="6">
    <source>
        <dbReference type="RuleBase" id="RU000481"/>
    </source>
</evidence>
<dbReference type="Gene3D" id="3.40.640.10">
    <property type="entry name" value="Type I PLP-dependent aspartate aminotransferase-like (Major domain)"/>
    <property type="match status" value="1"/>
</dbReference>
<evidence type="ECO:0000313" key="8">
    <source>
        <dbReference type="EMBL" id="QGS34196.1"/>
    </source>
</evidence>
<name>A0A6B8TMF3_9CORY</name>
<dbReference type="InterPro" id="IPR004839">
    <property type="entry name" value="Aminotransferase_I/II_large"/>
</dbReference>
<dbReference type="GO" id="GO:0006520">
    <property type="term" value="P:amino acid metabolic process"/>
    <property type="evidence" value="ECO:0007669"/>
    <property type="project" value="InterPro"/>
</dbReference>
<dbReference type="InterPro" id="IPR015421">
    <property type="entry name" value="PyrdxlP-dep_Trfase_major"/>
</dbReference>
<dbReference type="GO" id="GO:0030170">
    <property type="term" value="F:pyridoxal phosphate binding"/>
    <property type="evidence" value="ECO:0007669"/>
    <property type="project" value="InterPro"/>
</dbReference>
<dbReference type="RefSeq" id="WP_155868082.1">
    <property type="nucleotide sequence ID" value="NZ_CP046322.1"/>
</dbReference>
<evidence type="ECO:0000256" key="2">
    <source>
        <dbReference type="ARBA" id="ARBA00007441"/>
    </source>
</evidence>
<dbReference type="AlphaFoldDB" id="A0A6B8TMF3"/>
<dbReference type="InterPro" id="IPR004838">
    <property type="entry name" value="NHTrfase_class1_PyrdxlP-BS"/>
</dbReference>
<evidence type="ECO:0000256" key="5">
    <source>
        <dbReference type="ARBA" id="ARBA00022898"/>
    </source>
</evidence>
<dbReference type="EMBL" id="CP046322">
    <property type="protein sequence ID" value="QGS34196.1"/>
    <property type="molecule type" value="Genomic_DNA"/>
</dbReference>
<dbReference type="EC" id="2.6.1.-" evidence="6"/>
<proteinExistence type="inferred from homology"/>
<dbReference type="SUPFAM" id="SSF53383">
    <property type="entry name" value="PLP-dependent transferases"/>
    <property type="match status" value="1"/>
</dbReference>
<evidence type="ECO:0000256" key="1">
    <source>
        <dbReference type="ARBA" id="ARBA00001933"/>
    </source>
</evidence>
<comment type="similarity">
    <text evidence="2 6">Belongs to the class-I pyridoxal-phosphate-dependent aminotransferase family.</text>
</comment>
<evidence type="ECO:0000256" key="4">
    <source>
        <dbReference type="ARBA" id="ARBA00022679"/>
    </source>
</evidence>
<dbReference type="PROSITE" id="PS00105">
    <property type="entry name" value="AA_TRANSFER_CLASS_1"/>
    <property type="match status" value="1"/>
</dbReference>
<dbReference type="CDD" id="cd00609">
    <property type="entry name" value="AAT_like"/>
    <property type="match status" value="1"/>
</dbReference>
<feature type="domain" description="Aminotransferase class I/classII large" evidence="7">
    <location>
        <begin position="34"/>
        <end position="388"/>
    </location>
</feature>
<dbReference type="KEGG" id="cxe:FOB82_03805"/>
<keyword evidence="4 6" id="KW-0808">Transferase</keyword>
<comment type="cofactor">
    <cofactor evidence="1 6">
        <name>pyridoxal 5'-phosphate</name>
        <dbReference type="ChEBI" id="CHEBI:597326"/>
    </cofactor>
</comment>
<keyword evidence="5" id="KW-0663">Pyridoxal phosphate</keyword>
<sequence length="394" mass="42289">MMPSKRSEVAPFHVMDVLAAAQERQRTHGDALFLCAGQPSTPAPRRALEAVQSAVGSQVLGYTEATGIPGLKRAIADDHNRRMRLRGGEGRGGAGREVVPEDVVVTTGSSGGFVTLFLAALDPGDDIVLARPGYPAYRNTLQALGANVIEIDCGPETRFQLTAELLEGLERVPRAVIVTSPDNPTGTIIDGEELGRIARWCEANDVLLVSDEIYHGISFGRECVSAREFSDAAVVVGSVSKYHSMTGWRIGWLIIPERLRGPCDRLAANLTVCPPAVSQFAAIEAFHPESIAELDGHVRRYAANRELLIERLPAAGLGTFAPPDGGFYIYADVSHLTDDSLTWARGLLDATGVAVAPGVDFDTVSGHRWVRLCFAGATEDMAEACRRIGEFNGK</sequence>
<organism evidence="8 9">
    <name type="scientific">Corynebacterium xerosis</name>
    <dbReference type="NCBI Taxonomy" id="1725"/>
    <lineage>
        <taxon>Bacteria</taxon>
        <taxon>Bacillati</taxon>
        <taxon>Actinomycetota</taxon>
        <taxon>Actinomycetes</taxon>
        <taxon>Mycobacteriales</taxon>
        <taxon>Corynebacteriaceae</taxon>
        <taxon>Corynebacterium</taxon>
    </lineage>
</organism>
<evidence type="ECO:0000259" key="7">
    <source>
        <dbReference type="Pfam" id="PF00155"/>
    </source>
</evidence>
<dbReference type="GO" id="GO:0008483">
    <property type="term" value="F:transaminase activity"/>
    <property type="evidence" value="ECO:0007669"/>
    <property type="project" value="UniProtKB-KW"/>
</dbReference>
<accession>A0A6B8TMF3</accession>
<evidence type="ECO:0000256" key="3">
    <source>
        <dbReference type="ARBA" id="ARBA00022576"/>
    </source>
</evidence>
<dbReference type="InterPro" id="IPR015424">
    <property type="entry name" value="PyrdxlP-dep_Trfase"/>
</dbReference>
<keyword evidence="3 6" id="KW-0032">Aminotransferase</keyword>
<dbReference type="InterPro" id="IPR050596">
    <property type="entry name" value="AspAT/PAT-like"/>
</dbReference>
<dbReference type="PANTHER" id="PTHR46383">
    <property type="entry name" value="ASPARTATE AMINOTRANSFERASE"/>
    <property type="match status" value="1"/>
</dbReference>